<reference evidence="4" key="2">
    <citation type="journal article" date="2023" name="Plants (Basel)">
        <title>Annotation of the Turnera subulata (Passifloraceae) Draft Genome Reveals the S-Locus Evolved after the Divergence of Turneroideae from Passifloroideae in a Stepwise Manner.</title>
        <authorList>
            <person name="Henning P.M."/>
            <person name="Roalson E.H."/>
            <person name="Mir W."/>
            <person name="McCubbin A.G."/>
            <person name="Shore J.S."/>
        </authorList>
    </citation>
    <scope>NUCLEOTIDE SEQUENCE</scope>
    <source>
        <strain evidence="4">F60SS</strain>
    </source>
</reference>
<feature type="repeat" description="PPR" evidence="3">
    <location>
        <begin position="313"/>
        <end position="347"/>
    </location>
</feature>
<dbReference type="Pfam" id="PF13041">
    <property type="entry name" value="PPR_2"/>
    <property type="match status" value="4"/>
</dbReference>
<feature type="repeat" description="PPR" evidence="3">
    <location>
        <begin position="418"/>
        <end position="452"/>
    </location>
</feature>
<dbReference type="InterPro" id="IPR002885">
    <property type="entry name" value="PPR_rpt"/>
</dbReference>
<evidence type="ECO:0000256" key="2">
    <source>
        <dbReference type="ARBA" id="ARBA00022737"/>
    </source>
</evidence>
<evidence type="ECO:0000313" key="5">
    <source>
        <dbReference type="Proteomes" id="UP001141552"/>
    </source>
</evidence>
<dbReference type="AlphaFoldDB" id="A0A9Q0G476"/>
<dbReference type="OrthoDB" id="185373at2759"/>
<dbReference type="InterPro" id="IPR050872">
    <property type="entry name" value="PPR_P_subfamily"/>
</dbReference>
<feature type="repeat" description="PPR" evidence="3">
    <location>
        <begin position="277"/>
        <end position="312"/>
    </location>
</feature>
<name>A0A9Q0G476_9ROSI</name>
<organism evidence="4 5">
    <name type="scientific">Turnera subulata</name>
    <dbReference type="NCBI Taxonomy" id="218843"/>
    <lineage>
        <taxon>Eukaryota</taxon>
        <taxon>Viridiplantae</taxon>
        <taxon>Streptophyta</taxon>
        <taxon>Embryophyta</taxon>
        <taxon>Tracheophyta</taxon>
        <taxon>Spermatophyta</taxon>
        <taxon>Magnoliopsida</taxon>
        <taxon>eudicotyledons</taxon>
        <taxon>Gunneridae</taxon>
        <taxon>Pentapetalae</taxon>
        <taxon>rosids</taxon>
        <taxon>fabids</taxon>
        <taxon>Malpighiales</taxon>
        <taxon>Passifloraceae</taxon>
        <taxon>Turnera</taxon>
    </lineage>
</organism>
<dbReference type="PROSITE" id="PS51375">
    <property type="entry name" value="PPR"/>
    <property type="match status" value="9"/>
</dbReference>
<feature type="repeat" description="PPR" evidence="3">
    <location>
        <begin position="348"/>
        <end position="382"/>
    </location>
</feature>
<keyword evidence="5" id="KW-1185">Reference proteome</keyword>
<feature type="repeat" description="PPR" evidence="3">
    <location>
        <begin position="137"/>
        <end position="171"/>
    </location>
</feature>
<comment type="similarity">
    <text evidence="1">Belongs to the PPR family. P subfamily.</text>
</comment>
<evidence type="ECO:0008006" key="6">
    <source>
        <dbReference type="Google" id="ProtNLM"/>
    </source>
</evidence>
<reference evidence="4" key="1">
    <citation type="submission" date="2022-02" db="EMBL/GenBank/DDBJ databases">
        <authorList>
            <person name="Henning P.M."/>
            <person name="McCubbin A.G."/>
            <person name="Shore J.S."/>
        </authorList>
    </citation>
    <scope>NUCLEOTIDE SEQUENCE</scope>
    <source>
        <strain evidence="4">F60SS</strain>
        <tissue evidence="4">Leaves</tissue>
    </source>
</reference>
<comment type="caution">
    <text evidence="4">The sequence shown here is derived from an EMBL/GenBank/DDBJ whole genome shotgun (WGS) entry which is preliminary data.</text>
</comment>
<dbReference type="EMBL" id="JAKUCV010002651">
    <property type="protein sequence ID" value="KAJ4841882.1"/>
    <property type="molecule type" value="Genomic_DNA"/>
</dbReference>
<protein>
    <recommendedName>
        <fullName evidence="6">Pentacotripeptide-repeat region of PRORP domain-containing protein</fullName>
    </recommendedName>
</protein>
<dbReference type="InterPro" id="IPR011990">
    <property type="entry name" value="TPR-like_helical_dom_sf"/>
</dbReference>
<accession>A0A9Q0G476</accession>
<sequence length="577" mass="64381">MKSRDFNAKSGHHLENCVLSAELRDGVGLEMTLLSLTTRSFRVRASRFAMACFHSHSHGGSRRFPDKEAVSLQDRHEAWFVKIVTTLFVVDQHCLGSYLSGKLSPLVAFEVIRRIPDPNLGVKFLEFSRLNLDVCHCYQTYDWVVRSLCQIGLHDLARLVLQSMRSDGHLPDGLLLGFLVLSFGKAGKIDIVKKLLAEARGKEVRITSFLYNGLLSWLVKENQEIEAVCLFNEHLALQSPPDTWTFNILIQGLCRAGEVDRGFEFLNDMDKFGCVPDVVTYNTLISGFCRINEVERGYHLLQEVEPRTGRSPDVVTYTSVISGFCKLGKMDKASFLFAEMTRSGIDPSVVTFNVLIDGFGKIGNIGGAEAVFGKMVSFGCQPDVVTFSSLIDGYCRTGKVNLALKFWDVMKVRNVSPNVYTYSILINALCKENKIQKARDFLKHLKHRRISPKPFMYNPVIDGFCKAGNVDEANAILNEMEEMRCSPDKITFTILIIGHCMKGRMHEAINIFHKMLAIGCAPDNITVSSLIICLLKAGMPSEASRIVQMASKDPNLDLPSFGKTIPLMMNAEIPAAA</sequence>
<dbReference type="Pfam" id="PF01535">
    <property type="entry name" value="PPR"/>
    <property type="match status" value="1"/>
</dbReference>
<dbReference type="PANTHER" id="PTHR46128:SF176">
    <property type="entry name" value="PENTACOTRIPEPTIDE-REPEAT REGION OF PRORP DOMAIN-CONTAINING PROTEIN"/>
    <property type="match status" value="1"/>
</dbReference>
<evidence type="ECO:0000313" key="4">
    <source>
        <dbReference type="EMBL" id="KAJ4841882.1"/>
    </source>
</evidence>
<dbReference type="Proteomes" id="UP001141552">
    <property type="component" value="Unassembled WGS sequence"/>
</dbReference>
<feature type="repeat" description="PPR" evidence="3">
    <location>
        <begin position="383"/>
        <end position="417"/>
    </location>
</feature>
<gene>
    <name evidence="4" type="ORF">Tsubulata_015444</name>
</gene>
<evidence type="ECO:0000256" key="3">
    <source>
        <dbReference type="PROSITE-ProRule" id="PRU00708"/>
    </source>
</evidence>
<proteinExistence type="inferred from homology"/>
<keyword evidence="2" id="KW-0677">Repeat</keyword>
<feature type="repeat" description="PPR" evidence="3">
    <location>
        <begin position="488"/>
        <end position="522"/>
    </location>
</feature>
<feature type="repeat" description="PPR" evidence="3">
    <location>
        <begin position="453"/>
        <end position="487"/>
    </location>
</feature>
<dbReference type="NCBIfam" id="TIGR00756">
    <property type="entry name" value="PPR"/>
    <property type="match status" value="9"/>
</dbReference>
<feature type="repeat" description="PPR" evidence="3">
    <location>
        <begin position="242"/>
        <end position="276"/>
    </location>
</feature>
<evidence type="ECO:0000256" key="1">
    <source>
        <dbReference type="ARBA" id="ARBA00007626"/>
    </source>
</evidence>
<dbReference type="PANTHER" id="PTHR46128">
    <property type="entry name" value="MITOCHONDRIAL GROUP I INTRON SPLICING FACTOR CCM1"/>
    <property type="match status" value="1"/>
</dbReference>
<dbReference type="Gene3D" id="1.25.40.10">
    <property type="entry name" value="Tetratricopeptide repeat domain"/>
    <property type="match status" value="5"/>
</dbReference>